<dbReference type="NCBIfam" id="NF002937">
    <property type="entry name" value="PRK03584.1"/>
    <property type="match status" value="1"/>
</dbReference>
<sequence length="669" mass="71729">MGEPATATPETPLWVPGPEVVERANLTAFARWAGERRGRSLRDYGELLDWSTERPAEFWSDLLVHFGVVGAVRDAEAHPAWPGEGTWFPRLRTNFAGHILRQGLPTEPAIIAVNDGGGRCEVSWDELRNNVAGIRGELSRAGVGSGDVVVGYLPNVPAAPTAFLAAAGLGAIWALAGQDLSGAAVAQRFGQLSPTVLVAAAGYSWAGSFIDRRDDIRLILARIPSVRTVILVEPGGPLPDTDTTVVPWADAVAGEPADPIDDLPADHPLWVMFTSGTTGRPKGIVHSHGGILAEQLKSLALQWDLRAGDHFSWFTSPSWVMWNILVSGLAVGTSVVLYDGSPTYPTASHFWDVAQRENAAVVGASPGYLERVRSSGGALAGVSPSLRALGVTGSPLPADLHHWVREQVPEAPLISMSGGTEVATAFCGGAMTLSVRAGRIPAPCLGVAMQAWDTTGREVFDVPGELVVRNPMPSMPLRFWADEDGRRLHETYFARFPGVWAHGDLVTVHSTGTVEVHGRSDATLNRGGVRIGTAEIYSVVERVQGVHEVLVVGVDDDADHPYWIPMFVVPVAGSPSGRTPEDDEELVAAVRRAIRSELSRRHEPDHVFVVTALPHTKTGKKVEVPVKRLLQGGDPREVASLESFDDHEAYLDLAHYIAKRPVLGTRSGG</sequence>
<feature type="domain" description="AMP-binding enzyme C-terminal" evidence="6">
    <location>
        <begin position="536"/>
        <end position="620"/>
    </location>
</feature>
<organism evidence="7 8">
    <name type="scientific">Amycolatopsis pithecellobii</name>
    <dbReference type="NCBI Taxonomy" id="664692"/>
    <lineage>
        <taxon>Bacteria</taxon>
        <taxon>Bacillati</taxon>
        <taxon>Actinomycetota</taxon>
        <taxon>Actinomycetes</taxon>
        <taxon>Pseudonocardiales</taxon>
        <taxon>Pseudonocardiaceae</taxon>
        <taxon>Amycolatopsis</taxon>
    </lineage>
</organism>
<evidence type="ECO:0000256" key="1">
    <source>
        <dbReference type="ARBA" id="ARBA00006432"/>
    </source>
</evidence>
<dbReference type="Pfam" id="PF00501">
    <property type="entry name" value="AMP-binding"/>
    <property type="match status" value="1"/>
</dbReference>
<dbReference type="InterPro" id="IPR042099">
    <property type="entry name" value="ANL_N_sf"/>
</dbReference>
<evidence type="ECO:0000259" key="6">
    <source>
        <dbReference type="Pfam" id="PF13193"/>
    </source>
</evidence>
<keyword evidence="4" id="KW-0067">ATP-binding</keyword>
<evidence type="ECO:0000313" key="7">
    <source>
        <dbReference type="EMBL" id="MTD59218.1"/>
    </source>
</evidence>
<dbReference type="InterPro" id="IPR000873">
    <property type="entry name" value="AMP-dep_synth/lig_dom"/>
</dbReference>
<dbReference type="GO" id="GO:0006629">
    <property type="term" value="P:lipid metabolic process"/>
    <property type="evidence" value="ECO:0007669"/>
    <property type="project" value="InterPro"/>
</dbReference>
<dbReference type="GO" id="GO:0030729">
    <property type="term" value="F:acetoacetate-CoA ligase activity"/>
    <property type="evidence" value="ECO:0007669"/>
    <property type="project" value="UniProtKB-EC"/>
</dbReference>
<protein>
    <submittedName>
        <fullName evidence="7">Acetoacetate--CoA ligase</fullName>
        <ecNumber evidence="7">6.2.1.16</ecNumber>
    </submittedName>
</protein>
<dbReference type="InterPro" id="IPR025110">
    <property type="entry name" value="AMP-bd_C"/>
</dbReference>
<accession>A0A6N7ZBX4</accession>
<name>A0A6N7ZBX4_9PSEU</name>
<gene>
    <name evidence="7" type="ORF">GKO32_35325</name>
</gene>
<dbReference type="InterPro" id="IPR005914">
    <property type="entry name" value="Acac_CoA_synth"/>
</dbReference>
<dbReference type="PANTHER" id="PTHR42921">
    <property type="entry name" value="ACETOACETYL-COA SYNTHETASE"/>
    <property type="match status" value="1"/>
</dbReference>
<dbReference type="InterPro" id="IPR020845">
    <property type="entry name" value="AMP-binding_CS"/>
</dbReference>
<evidence type="ECO:0000313" key="8">
    <source>
        <dbReference type="Proteomes" id="UP000440096"/>
    </source>
</evidence>
<dbReference type="PANTHER" id="PTHR42921:SF1">
    <property type="entry name" value="ACETOACETYL-COA SYNTHETASE"/>
    <property type="match status" value="1"/>
</dbReference>
<proteinExistence type="inferred from homology"/>
<keyword evidence="3" id="KW-0547">Nucleotide-binding</keyword>
<keyword evidence="8" id="KW-1185">Reference proteome</keyword>
<evidence type="ECO:0000256" key="4">
    <source>
        <dbReference type="ARBA" id="ARBA00022840"/>
    </source>
</evidence>
<feature type="domain" description="AMP-dependent synthetase/ligase" evidence="5">
    <location>
        <begin position="108"/>
        <end position="472"/>
    </location>
</feature>
<evidence type="ECO:0000259" key="5">
    <source>
        <dbReference type="Pfam" id="PF00501"/>
    </source>
</evidence>
<dbReference type="OrthoDB" id="9803968at2"/>
<dbReference type="Proteomes" id="UP000440096">
    <property type="component" value="Unassembled WGS sequence"/>
</dbReference>
<evidence type="ECO:0000256" key="2">
    <source>
        <dbReference type="ARBA" id="ARBA00022598"/>
    </source>
</evidence>
<dbReference type="InterPro" id="IPR045851">
    <property type="entry name" value="AMP-bd_C_sf"/>
</dbReference>
<dbReference type="RefSeq" id="WP_154761273.1">
    <property type="nucleotide sequence ID" value="NZ_WMBA01000093.1"/>
</dbReference>
<dbReference type="Gene3D" id="3.40.50.12780">
    <property type="entry name" value="N-terminal domain of ligase-like"/>
    <property type="match status" value="1"/>
</dbReference>
<dbReference type="Gene3D" id="3.30.300.30">
    <property type="match status" value="1"/>
</dbReference>
<comment type="caution">
    <text evidence="7">The sequence shown here is derived from an EMBL/GenBank/DDBJ whole genome shotgun (WGS) entry which is preliminary data.</text>
</comment>
<dbReference type="Pfam" id="PF13193">
    <property type="entry name" value="AMP-binding_C"/>
    <property type="match status" value="1"/>
</dbReference>
<reference evidence="7 8" key="1">
    <citation type="submission" date="2019-11" db="EMBL/GenBank/DDBJ databases">
        <title>Draft genome of Amycolatopsis RM579.</title>
        <authorList>
            <person name="Duangmal K."/>
            <person name="Mingma R."/>
        </authorList>
    </citation>
    <scope>NUCLEOTIDE SEQUENCE [LARGE SCALE GENOMIC DNA]</scope>
    <source>
        <strain evidence="7 8">RM579</strain>
    </source>
</reference>
<keyword evidence="2 7" id="KW-0436">Ligase</keyword>
<dbReference type="EC" id="6.2.1.16" evidence="7"/>
<evidence type="ECO:0000256" key="3">
    <source>
        <dbReference type="ARBA" id="ARBA00022741"/>
    </source>
</evidence>
<dbReference type="PROSITE" id="PS00455">
    <property type="entry name" value="AMP_BINDING"/>
    <property type="match status" value="1"/>
</dbReference>
<dbReference type="AlphaFoldDB" id="A0A6N7ZBX4"/>
<dbReference type="GO" id="GO:0005524">
    <property type="term" value="F:ATP binding"/>
    <property type="evidence" value="ECO:0007669"/>
    <property type="project" value="UniProtKB-KW"/>
</dbReference>
<comment type="similarity">
    <text evidence="1">Belongs to the ATP-dependent AMP-binding enzyme family.</text>
</comment>
<dbReference type="SUPFAM" id="SSF56801">
    <property type="entry name" value="Acetyl-CoA synthetase-like"/>
    <property type="match status" value="1"/>
</dbReference>
<dbReference type="EMBL" id="WMBA01000093">
    <property type="protein sequence ID" value="MTD59218.1"/>
    <property type="molecule type" value="Genomic_DNA"/>
</dbReference>
<dbReference type="NCBIfam" id="TIGR01217">
    <property type="entry name" value="ac_ac_CoA_syn"/>
    <property type="match status" value="1"/>
</dbReference>